<evidence type="ECO:0000313" key="1">
    <source>
        <dbReference type="EMBL" id="KIL77498.1"/>
    </source>
</evidence>
<dbReference type="GeneID" id="92778831"/>
<protein>
    <submittedName>
        <fullName evidence="1">Uncharacterized protein</fullName>
    </submittedName>
</protein>
<reference evidence="1 2" key="1">
    <citation type="submission" date="2015-01" db="EMBL/GenBank/DDBJ databases">
        <title>Genome Assembly of Bacillus badius MTCC 1458.</title>
        <authorList>
            <person name="Verma A."/>
            <person name="Khatri I."/>
            <person name="Mual P."/>
            <person name="Subramanian S."/>
            <person name="Krishnamurthi S."/>
        </authorList>
    </citation>
    <scope>NUCLEOTIDE SEQUENCE [LARGE SCALE GENOMIC DNA]</scope>
    <source>
        <strain evidence="1 2">MTCC 1458</strain>
    </source>
</reference>
<gene>
    <name evidence="1" type="ORF">SD77_1484</name>
</gene>
<dbReference type="RefSeq" id="WP_041098855.1">
    <property type="nucleotide sequence ID" value="NZ_BSSZ01000008.1"/>
</dbReference>
<dbReference type="Proteomes" id="UP000031982">
    <property type="component" value="Unassembled WGS sequence"/>
</dbReference>
<sequence>MPLRKSRSSHNHPNGCQCDCCQAVSLPQPAIVAGFIPANGQNPQKKEGDFTVTKNAQKPGVYTVRYNPPFVSLPPGAANPVMIQAFRPLEFARCSCGGFGSNTDDTFAFVVAFNVQGFKYITFEFVNDRVIQKDLDVDFTAMGMR</sequence>
<comment type="caution">
    <text evidence="1">The sequence shown here is derived from an EMBL/GenBank/DDBJ whole genome shotgun (WGS) entry which is preliminary data.</text>
</comment>
<evidence type="ECO:0000313" key="2">
    <source>
        <dbReference type="Proteomes" id="UP000031982"/>
    </source>
</evidence>
<name>A0ABR5ARV9_BACBA</name>
<keyword evidence="2" id="KW-1185">Reference proteome</keyword>
<accession>A0ABR5ARV9</accession>
<proteinExistence type="predicted"/>
<organism evidence="1 2">
    <name type="scientific">Bacillus badius</name>
    <dbReference type="NCBI Taxonomy" id="1455"/>
    <lineage>
        <taxon>Bacteria</taxon>
        <taxon>Bacillati</taxon>
        <taxon>Bacillota</taxon>
        <taxon>Bacilli</taxon>
        <taxon>Bacillales</taxon>
        <taxon>Bacillaceae</taxon>
        <taxon>Pseudobacillus</taxon>
    </lineage>
</organism>
<dbReference type="EMBL" id="JXLP01000014">
    <property type="protein sequence ID" value="KIL77498.1"/>
    <property type="molecule type" value="Genomic_DNA"/>
</dbReference>